<dbReference type="AlphaFoldDB" id="A0A3M7PJX3"/>
<sequence length="63" mass="7591">MTKCYEKLVEKIMKNKTINESSHSKSFPICGHERETLSSFLNSEEVFKKKHVREFRIKKRLNF</sequence>
<accession>A0A3M7PJX3</accession>
<protein>
    <submittedName>
        <fullName evidence="1">Uncharacterized protein</fullName>
    </submittedName>
</protein>
<proteinExistence type="predicted"/>
<dbReference type="Proteomes" id="UP000276133">
    <property type="component" value="Unassembled WGS sequence"/>
</dbReference>
<gene>
    <name evidence="1" type="ORF">BpHYR1_032393</name>
</gene>
<keyword evidence="2" id="KW-1185">Reference proteome</keyword>
<dbReference type="EMBL" id="REGN01010305">
    <property type="protein sequence ID" value="RMZ99288.1"/>
    <property type="molecule type" value="Genomic_DNA"/>
</dbReference>
<evidence type="ECO:0000313" key="1">
    <source>
        <dbReference type="EMBL" id="RMZ99288.1"/>
    </source>
</evidence>
<evidence type="ECO:0000313" key="2">
    <source>
        <dbReference type="Proteomes" id="UP000276133"/>
    </source>
</evidence>
<comment type="caution">
    <text evidence="1">The sequence shown here is derived from an EMBL/GenBank/DDBJ whole genome shotgun (WGS) entry which is preliminary data.</text>
</comment>
<reference evidence="1 2" key="1">
    <citation type="journal article" date="2018" name="Sci. Rep.">
        <title>Genomic signatures of local adaptation to the degree of environmental predictability in rotifers.</title>
        <authorList>
            <person name="Franch-Gras L."/>
            <person name="Hahn C."/>
            <person name="Garcia-Roger E.M."/>
            <person name="Carmona M.J."/>
            <person name="Serra M."/>
            <person name="Gomez A."/>
        </authorList>
    </citation>
    <scope>NUCLEOTIDE SEQUENCE [LARGE SCALE GENOMIC DNA]</scope>
    <source>
        <strain evidence="1">HYR1</strain>
    </source>
</reference>
<organism evidence="1 2">
    <name type="scientific">Brachionus plicatilis</name>
    <name type="common">Marine rotifer</name>
    <name type="synonym">Brachionus muelleri</name>
    <dbReference type="NCBI Taxonomy" id="10195"/>
    <lineage>
        <taxon>Eukaryota</taxon>
        <taxon>Metazoa</taxon>
        <taxon>Spiralia</taxon>
        <taxon>Gnathifera</taxon>
        <taxon>Rotifera</taxon>
        <taxon>Eurotatoria</taxon>
        <taxon>Monogononta</taxon>
        <taxon>Pseudotrocha</taxon>
        <taxon>Ploima</taxon>
        <taxon>Brachionidae</taxon>
        <taxon>Brachionus</taxon>
    </lineage>
</organism>
<name>A0A3M7PJX3_BRAPC</name>